<dbReference type="Gene3D" id="3.90.70.10">
    <property type="entry name" value="Cysteine proteinases"/>
    <property type="match status" value="2"/>
</dbReference>
<comment type="catalytic activity">
    <reaction evidence="1">
        <text>Thiol-dependent hydrolysis of ester, thioester, amide, peptide and isopeptide bonds formed by the C-terminal Gly of ubiquitin (a 76-residue protein attached to proteins as an intracellular targeting signal).</text>
        <dbReference type="EC" id="3.4.19.12"/>
    </reaction>
</comment>
<dbReference type="CDD" id="cd02674">
    <property type="entry name" value="Peptidase_C19R"/>
    <property type="match status" value="1"/>
</dbReference>
<feature type="compositionally biased region" description="Polar residues" evidence="3">
    <location>
        <begin position="1027"/>
        <end position="1051"/>
    </location>
</feature>
<dbReference type="InterPro" id="IPR028889">
    <property type="entry name" value="USP"/>
</dbReference>
<dbReference type="SUPFAM" id="SSF54001">
    <property type="entry name" value="Cysteine proteinases"/>
    <property type="match status" value="1"/>
</dbReference>
<sequence>MAVIEGRVPGGRQRAMLSDELSTADDDESADYQLGLSPSAKHVSQSLPRFGLHQVNTNGEQPKTNTLPDHLDRPYKLDGKKKGSGASFRLGHFVQRMVRQMSIHSPKTRKKAFKNRSHSVTRESTESGHGLGAKGCMIGLNGAQALQWEKGKVPGLQGIRNHGNTCFMNAVIQCLGHTDLLVEYFVTDHYKHDIKRNNKQNARKYGTKGDLTEHLAVLLKSIWTLQYSSSISSDFKAVVGKYGTQYKGYAQHDAQEFLMWLLDKVHEDLNVATKKKYKPNKSHSHHDDISADILANHMRSNNSYVYDLFQAVYRSTLTCPNCRRQSNTYDPFLSISLPIPQKTKRPIYVTVVYLDAQPKQVQIGLLMDQCDYVRDLRQTLASDTKIPECQILLTEIYADGFNRTFHDSQPLSDIQETDNVYAIQTPEPVNESDEIDRNSEFIILVVLNTKGAGDDSQRFGSVLVLQVSRETSYTDLQNDIIHHMISGLRDSIVTQRLGVLFRLRVIDGLPGQTYLEYDVEHPLYTSLVERALSCCVPGSGAEHVKIVAEWDPQTKPSVLSSADDVVEEHASVRQVQLAHEQPILGTLDECFQLYTQDERLNGDDAWHCPNCRCRQQGTIKSISLWSLPDILVIHLKRFKQEGVKRNKLNTLITFPVTSLDMTHHLAQQNNMDRHSNRIQPISPWQRNKQNSSSCEDNLFDLYAVCNHYGNMQGGHYTAFCKNIADNKWYTFDDTKVTEMPEEEVVTRAAYLLFYQRRNTKQCNINDLSHWIHILPRLQMKASKFKHSRSHEDLLDGKMMSVVRFESTSLTGYRGQDAEPPISQMNDFTRNVQAYATIRSSAPRMTSALSNTGPQMSPVQSPGTPVTTHGLTVGQLTRQREQKRYFTNGLASTGLSPKPGTPSSIRSIESDYDNLSPQFDCTLHSQTLPHHTHNVLTRQSSSPGQVIRAGTIFSASCVKSPSYDFNFGTKKPNSVRVTPLNKVNCTQWPVSDAPNASMLASHESVAPSPLTRNKQMKPERRQVGLKRSLTSPEVLNQPHSESTSKASVNRKYQQTEHTKIVFLQESCV</sequence>
<gene>
    <name evidence="5" type="ORF">LSH36_97g05031</name>
</gene>
<protein>
    <recommendedName>
        <fullName evidence="2">ubiquitinyl hydrolase 1</fullName>
        <ecNumber evidence="2">3.4.19.12</ecNumber>
    </recommendedName>
</protein>
<dbReference type="InterPro" id="IPR001394">
    <property type="entry name" value="Peptidase_C19_UCH"/>
</dbReference>
<dbReference type="PROSITE" id="PS00973">
    <property type="entry name" value="USP_2"/>
    <property type="match status" value="1"/>
</dbReference>
<organism evidence="5 6">
    <name type="scientific">Paralvinella palmiformis</name>
    <dbReference type="NCBI Taxonomy" id="53620"/>
    <lineage>
        <taxon>Eukaryota</taxon>
        <taxon>Metazoa</taxon>
        <taxon>Spiralia</taxon>
        <taxon>Lophotrochozoa</taxon>
        <taxon>Annelida</taxon>
        <taxon>Polychaeta</taxon>
        <taxon>Sedentaria</taxon>
        <taxon>Canalipalpata</taxon>
        <taxon>Terebellida</taxon>
        <taxon>Terebelliformia</taxon>
        <taxon>Alvinellidae</taxon>
        <taxon>Paralvinella</taxon>
    </lineage>
</organism>
<dbReference type="AlphaFoldDB" id="A0AAD9K0B4"/>
<evidence type="ECO:0000256" key="1">
    <source>
        <dbReference type="ARBA" id="ARBA00000707"/>
    </source>
</evidence>
<feature type="compositionally biased region" description="Basic residues" evidence="3">
    <location>
        <begin position="106"/>
        <end position="119"/>
    </location>
</feature>
<dbReference type="GO" id="GO:0004843">
    <property type="term" value="F:cysteine-type deubiquitinase activity"/>
    <property type="evidence" value="ECO:0007669"/>
    <property type="project" value="UniProtKB-EC"/>
</dbReference>
<feature type="region of interest" description="Disordered" evidence="3">
    <location>
        <begin position="844"/>
        <end position="865"/>
    </location>
</feature>
<comment type="caution">
    <text evidence="5">The sequence shown here is derived from an EMBL/GenBank/DDBJ whole genome shotgun (WGS) entry which is preliminary data.</text>
</comment>
<feature type="region of interest" description="Disordered" evidence="3">
    <location>
        <begin position="998"/>
        <end position="1051"/>
    </location>
</feature>
<dbReference type="GO" id="GO:0016579">
    <property type="term" value="P:protein deubiquitination"/>
    <property type="evidence" value="ECO:0007669"/>
    <property type="project" value="InterPro"/>
</dbReference>
<evidence type="ECO:0000313" key="5">
    <source>
        <dbReference type="EMBL" id="KAK2162511.1"/>
    </source>
</evidence>
<dbReference type="PANTHER" id="PTHR21646:SF14">
    <property type="entry name" value="FI05488P"/>
    <property type="match status" value="1"/>
</dbReference>
<evidence type="ECO:0000313" key="6">
    <source>
        <dbReference type="Proteomes" id="UP001208570"/>
    </source>
</evidence>
<dbReference type="InterPro" id="IPR018200">
    <property type="entry name" value="USP_CS"/>
</dbReference>
<keyword evidence="6" id="KW-1185">Reference proteome</keyword>
<reference evidence="5" key="1">
    <citation type="journal article" date="2023" name="Mol. Biol. Evol.">
        <title>Third-Generation Sequencing Reveals the Adaptive Role of the Epigenome in Three Deep-Sea Polychaetes.</title>
        <authorList>
            <person name="Perez M."/>
            <person name="Aroh O."/>
            <person name="Sun Y."/>
            <person name="Lan Y."/>
            <person name="Juniper S.K."/>
            <person name="Young C.R."/>
            <person name="Angers B."/>
            <person name="Qian P.Y."/>
        </authorList>
    </citation>
    <scope>NUCLEOTIDE SEQUENCE</scope>
    <source>
        <strain evidence="5">P08H-3</strain>
    </source>
</reference>
<accession>A0AAD9K0B4</accession>
<evidence type="ECO:0000256" key="3">
    <source>
        <dbReference type="SAM" id="MobiDB-lite"/>
    </source>
</evidence>
<feature type="domain" description="USP" evidence="4">
    <location>
        <begin position="157"/>
        <end position="757"/>
    </location>
</feature>
<name>A0AAD9K0B4_9ANNE</name>
<dbReference type="EC" id="3.4.19.12" evidence="2"/>
<evidence type="ECO:0000256" key="2">
    <source>
        <dbReference type="ARBA" id="ARBA00012759"/>
    </source>
</evidence>
<dbReference type="EMBL" id="JAODUP010000097">
    <property type="protein sequence ID" value="KAK2162511.1"/>
    <property type="molecule type" value="Genomic_DNA"/>
</dbReference>
<feature type="region of interest" description="Disordered" evidence="3">
    <location>
        <begin position="104"/>
        <end position="128"/>
    </location>
</feature>
<dbReference type="Pfam" id="PF00443">
    <property type="entry name" value="UCH"/>
    <property type="match status" value="1"/>
</dbReference>
<dbReference type="PANTHER" id="PTHR21646">
    <property type="entry name" value="UBIQUITIN CARBOXYL-TERMINAL HYDROLASE"/>
    <property type="match status" value="1"/>
</dbReference>
<dbReference type="InterPro" id="IPR038765">
    <property type="entry name" value="Papain-like_cys_pep_sf"/>
</dbReference>
<dbReference type="Proteomes" id="UP001208570">
    <property type="component" value="Unassembled WGS sequence"/>
</dbReference>
<proteinExistence type="predicted"/>
<dbReference type="InterPro" id="IPR050185">
    <property type="entry name" value="Ub_carboxyl-term_hydrolase"/>
</dbReference>
<dbReference type="PROSITE" id="PS50235">
    <property type="entry name" value="USP_3"/>
    <property type="match status" value="1"/>
</dbReference>
<evidence type="ECO:0000259" key="4">
    <source>
        <dbReference type="PROSITE" id="PS50235"/>
    </source>
</evidence>
<dbReference type="PROSITE" id="PS00972">
    <property type="entry name" value="USP_1"/>
    <property type="match status" value="1"/>
</dbReference>